<dbReference type="GO" id="GO:0009697">
    <property type="term" value="P:salicylic acid biosynthetic process"/>
    <property type="evidence" value="ECO:0007669"/>
    <property type="project" value="TreeGrafter"/>
</dbReference>
<dbReference type="AlphaFoldDB" id="A0A1I1N1Y5"/>
<sequence length="100" mass="11371">MDTRKCECIDEVRNEIDRIDDMIVKLIAERGQYVRQAAGFKKNSDDVKAPDRVEKVIAGVREKAENCGGDPDITEAVYRRMISCFIGAETREFNSKKEGK</sequence>
<dbReference type="GO" id="GO:0046417">
    <property type="term" value="P:chorismate metabolic process"/>
    <property type="evidence" value="ECO:0007669"/>
    <property type="project" value="InterPro"/>
</dbReference>
<dbReference type="SMART" id="SM00830">
    <property type="entry name" value="CM_2"/>
    <property type="match status" value="1"/>
</dbReference>
<proteinExistence type="predicted"/>
<dbReference type="OrthoDB" id="3233357at2"/>
<name>A0A1I1N1Y5_RUMAL</name>
<dbReference type="PROSITE" id="PS51168">
    <property type="entry name" value="CHORISMATE_MUT_2"/>
    <property type="match status" value="1"/>
</dbReference>
<dbReference type="SUPFAM" id="SSF48600">
    <property type="entry name" value="Chorismate mutase II"/>
    <property type="match status" value="1"/>
</dbReference>
<evidence type="ECO:0000259" key="2">
    <source>
        <dbReference type="PROSITE" id="PS51168"/>
    </source>
</evidence>
<dbReference type="Proteomes" id="UP000182192">
    <property type="component" value="Unassembled WGS sequence"/>
</dbReference>
<dbReference type="InterPro" id="IPR036979">
    <property type="entry name" value="CM_dom_sf"/>
</dbReference>
<dbReference type="InterPro" id="IPR051331">
    <property type="entry name" value="Chorismate_mutase-related"/>
</dbReference>
<dbReference type="Gene3D" id="1.20.59.10">
    <property type="entry name" value="Chorismate mutase"/>
    <property type="match status" value="1"/>
</dbReference>
<gene>
    <name evidence="3" type="ORF">SAMN02910406_02611</name>
</gene>
<keyword evidence="3" id="KW-0456">Lyase</keyword>
<organism evidence="3 4">
    <name type="scientific">Ruminococcus albus</name>
    <dbReference type="NCBI Taxonomy" id="1264"/>
    <lineage>
        <taxon>Bacteria</taxon>
        <taxon>Bacillati</taxon>
        <taxon>Bacillota</taxon>
        <taxon>Clostridia</taxon>
        <taxon>Eubacteriales</taxon>
        <taxon>Oscillospiraceae</taxon>
        <taxon>Ruminococcus</taxon>
    </lineage>
</organism>
<dbReference type="PANTHER" id="PTHR38041">
    <property type="entry name" value="CHORISMATE MUTASE"/>
    <property type="match status" value="1"/>
</dbReference>
<accession>A0A1I1N1Y5</accession>
<dbReference type="PANTHER" id="PTHR38041:SF1">
    <property type="entry name" value="CHORISMATE MUTASE"/>
    <property type="match status" value="1"/>
</dbReference>
<dbReference type="EMBL" id="FOKQ01000024">
    <property type="protein sequence ID" value="SFC89508.1"/>
    <property type="molecule type" value="Genomic_DNA"/>
</dbReference>
<evidence type="ECO:0000256" key="1">
    <source>
        <dbReference type="ARBA" id="ARBA00023235"/>
    </source>
</evidence>
<dbReference type="InterPro" id="IPR036263">
    <property type="entry name" value="Chorismate_II_sf"/>
</dbReference>
<dbReference type="RefSeq" id="WP_074962256.1">
    <property type="nucleotide sequence ID" value="NZ_FOKQ01000024.1"/>
</dbReference>
<feature type="domain" description="Chorismate mutase" evidence="2">
    <location>
        <begin position="3"/>
        <end position="93"/>
    </location>
</feature>
<keyword evidence="3" id="KW-0670">Pyruvate</keyword>
<keyword evidence="1" id="KW-0413">Isomerase</keyword>
<dbReference type="GO" id="GO:0004106">
    <property type="term" value="F:chorismate mutase activity"/>
    <property type="evidence" value="ECO:0007669"/>
    <property type="project" value="InterPro"/>
</dbReference>
<evidence type="ECO:0000313" key="3">
    <source>
        <dbReference type="EMBL" id="SFC89508.1"/>
    </source>
</evidence>
<dbReference type="InterPro" id="IPR002701">
    <property type="entry name" value="CM_II_prokaryot"/>
</dbReference>
<protein>
    <submittedName>
        <fullName evidence="3">Isochorismate pyruvate lyase</fullName>
    </submittedName>
</protein>
<evidence type="ECO:0000313" key="4">
    <source>
        <dbReference type="Proteomes" id="UP000182192"/>
    </source>
</evidence>
<reference evidence="3 4" key="1">
    <citation type="submission" date="2016-10" db="EMBL/GenBank/DDBJ databases">
        <authorList>
            <person name="de Groot N.N."/>
        </authorList>
    </citation>
    <scope>NUCLEOTIDE SEQUENCE [LARGE SCALE GENOMIC DNA]</scope>
    <source>
        <strain evidence="3 4">AR67</strain>
    </source>
</reference>
<dbReference type="GO" id="GO:0016829">
    <property type="term" value="F:lyase activity"/>
    <property type="evidence" value="ECO:0007669"/>
    <property type="project" value="UniProtKB-KW"/>
</dbReference>
<dbReference type="Pfam" id="PF01817">
    <property type="entry name" value="CM_2"/>
    <property type="match status" value="1"/>
</dbReference>